<dbReference type="InterPro" id="IPR003594">
    <property type="entry name" value="HATPase_dom"/>
</dbReference>
<dbReference type="SUPFAM" id="SSF55785">
    <property type="entry name" value="PYP-like sensor domain (PAS domain)"/>
    <property type="match status" value="2"/>
</dbReference>
<keyword evidence="6" id="KW-0418">Kinase</keyword>
<evidence type="ECO:0000256" key="1">
    <source>
        <dbReference type="ARBA" id="ARBA00000085"/>
    </source>
</evidence>
<feature type="domain" description="PAS" evidence="10">
    <location>
        <begin position="15"/>
        <end position="45"/>
    </location>
</feature>
<dbReference type="Gene3D" id="1.10.287.130">
    <property type="match status" value="1"/>
</dbReference>
<dbReference type="SMART" id="SM00387">
    <property type="entry name" value="HATPase_c"/>
    <property type="match status" value="1"/>
</dbReference>
<dbReference type="Gene3D" id="3.30.565.10">
    <property type="entry name" value="Histidine kinase-like ATPase, C-terminal domain"/>
    <property type="match status" value="1"/>
</dbReference>
<evidence type="ECO:0000313" key="12">
    <source>
        <dbReference type="Proteomes" id="UP000190044"/>
    </source>
</evidence>
<dbReference type="InterPro" id="IPR013767">
    <property type="entry name" value="PAS_fold"/>
</dbReference>
<dbReference type="PROSITE" id="PS50112">
    <property type="entry name" value="PAS"/>
    <property type="match status" value="1"/>
</dbReference>
<dbReference type="CDD" id="cd00130">
    <property type="entry name" value="PAS"/>
    <property type="match status" value="1"/>
</dbReference>
<dbReference type="RefSeq" id="WP_079639632.1">
    <property type="nucleotide sequence ID" value="NZ_FUYP01000025.1"/>
</dbReference>
<evidence type="ECO:0000256" key="6">
    <source>
        <dbReference type="ARBA" id="ARBA00022777"/>
    </source>
</evidence>
<dbReference type="OrthoDB" id="9789238at2"/>
<organism evidence="11 12">
    <name type="scientific">Sphingopyxis flava</name>
    <dbReference type="NCBI Taxonomy" id="1507287"/>
    <lineage>
        <taxon>Bacteria</taxon>
        <taxon>Pseudomonadati</taxon>
        <taxon>Pseudomonadota</taxon>
        <taxon>Alphaproteobacteria</taxon>
        <taxon>Sphingomonadales</taxon>
        <taxon>Sphingomonadaceae</taxon>
        <taxon>Sphingopyxis</taxon>
    </lineage>
</organism>
<keyword evidence="5" id="KW-0547">Nucleotide-binding</keyword>
<dbReference type="GO" id="GO:0000155">
    <property type="term" value="F:phosphorelay sensor kinase activity"/>
    <property type="evidence" value="ECO:0007669"/>
    <property type="project" value="InterPro"/>
</dbReference>
<dbReference type="SUPFAM" id="SSF55874">
    <property type="entry name" value="ATPase domain of HSP90 chaperone/DNA topoisomerase II/histidine kinase"/>
    <property type="match status" value="1"/>
</dbReference>
<gene>
    <name evidence="11" type="ORF">SAMN06295937_102514</name>
</gene>
<dbReference type="Proteomes" id="UP000190044">
    <property type="component" value="Unassembled WGS sequence"/>
</dbReference>
<dbReference type="Pfam" id="PF00512">
    <property type="entry name" value="HisKA"/>
    <property type="match status" value="1"/>
</dbReference>
<evidence type="ECO:0000256" key="3">
    <source>
        <dbReference type="ARBA" id="ARBA00022553"/>
    </source>
</evidence>
<keyword evidence="8" id="KW-0902">Two-component regulatory system</keyword>
<dbReference type="InterPro" id="IPR004358">
    <property type="entry name" value="Sig_transdc_His_kin-like_C"/>
</dbReference>
<dbReference type="SMART" id="SM00091">
    <property type="entry name" value="PAS"/>
    <property type="match status" value="2"/>
</dbReference>
<keyword evidence="3" id="KW-0597">Phosphoprotein</keyword>
<evidence type="ECO:0000313" key="11">
    <source>
        <dbReference type="EMBL" id="SKB87764.1"/>
    </source>
</evidence>
<dbReference type="Gene3D" id="3.30.450.20">
    <property type="entry name" value="PAS domain"/>
    <property type="match status" value="2"/>
</dbReference>
<dbReference type="SMART" id="SM00388">
    <property type="entry name" value="HisKA"/>
    <property type="match status" value="1"/>
</dbReference>
<dbReference type="InterPro" id="IPR036097">
    <property type="entry name" value="HisK_dim/P_sf"/>
</dbReference>
<protein>
    <recommendedName>
        <fullName evidence="2">histidine kinase</fullName>
        <ecNumber evidence="2">2.7.13.3</ecNumber>
    </recommendedName>
</protein>
<dbReference type="InterPro" id="IPR000014">
    <property type="entry name" value="PAS"/>
</dbReference>
<feature type="domain" description="Histidine kinase" evidence="9">
    <location>
        <begin position="457"/>
        <end position="672"/>
    </location>
</feature>
<dbReference type="PRINTS" id="PR00344">
    <property type="entry name" value="BCTRLSENSOR"/>
</dbReference>
<evidence type="ECO:0000259" key="9">
    <source>
        <dbReference type="PROSITE" id="PS50109"/>
    </source>
</evidence>
<proteinExistence type="predicted"/>
<accession>A0A1T5EUX8</accession>
<dbReference type="GO" id="GO:0005524">
    <property type="term" value="F:ATP binding"/>
    <property type="evidence" value="ECO:0007669"/>
    <property type="project" value="UniProtKB-KW"/>
</dbReference>
<dbReference type="GO" id="GO:0006355">
    <property type="term" value="P:regulation of DNA-templated transcription"/>
    <property type="evidence" value="ECO:0007669"/>
    <property type="project" value="InterPro"/>
</dbReference>
<name>A0A1T5EUX8_9SPHN</name>
<dbReference type="PANTHER" id="PTHR43065:SF10">
    <property type="entry name" value="PEROXIDE STRESS-ACTIVATED HISTIDINE KINASE MAK3"/>
    <property type="match status" value="1"/>
</dbReference>
<dbReference type="Pfam" id="PF00989">
    <property type="entry name" value="PAS"/>
    <property type="match status" value="1"/>
</dbReference>
<dbReference type="CDD" id="cd00082">
    <property type="entry name" value="HisKA"/>
    <property type="match status" value="1"/>
</dbReference>
<dbReference type="Pfam" id="PF02518">
    <property type="entry name" value="HATPase_c"/>
    <property type="match status" value="1"/>
</dbReference>
<dbReference type="AlphaFoldDB" id="A0A1T5EUX8"/>
<dbReference type="InterPro" id="IPR035965">
    <property type="entry name" value="PAS-like_dom_sf"/>
</dbReference>
<dbReference type="InterPro" id="IPR005467">
    <property type="entry name" value="His_kinase_dom"/>
</dbReference>
<evidence type="ECO:0000256" key="7">
    <source>
        <dbReference type="ARBA" id="ARBA00022840"/>
    </source>
</evidence>
<dbReference type="EC" id="2.7.13.3" evidence="2"/>
<keyword evidence="12" id="KW-1185">Reference proteome</keyword>
<evidence type="ECO:0000256" key="2">
    <source>
        <dbReference type="ARBA" id="ARBA00012438"/>
    </source>
</evidence>
<dbReference type="PROSITE" id="PS50109">
    <property type="entry name" value="HIS_KIN"/>
    <property type="match status" value="1"/>
</dbReference>
<dbReference type="EMBL" id="FUYP01000025">
    <property type="protein sequence ID" value="SKB87764.1"/>
    <property type="molecule type" value="Genomic_DNA"/>
</dbReference>
<sequence>MISTLRDSLRQDAGIAEFASESIVIIDLEGSIRYWNPAAERLFGWPGLAVGGAPVADISAAPEDEVRAWSQLLQEGVWEGQIRRLTRDGEVRVVEARRRLRHDEAGIPCDVVEYAHLAQGANGEEIPDRSAPDVAMAASWEIDLTSAAEILDRIRSQSRTSGGDDRGDLCRRLLEAARIVDVNERTARLVGGNRGRELMKGQSVASFWPVASRAILAELIVQAFLDSEGKRFHRWLASDGILREPLVTIWRAGADRPGHLFITVNGTADDDRSYLFLRASEARYRKLVHYMPVALWQVDASHMGKIYADLRSRGVTDFGKYLDDHPELVGLAASSVPVTDVNRSAIELMGGKDAQDLIGPAGYLFTESPECLRRVMIGRFSGDRNYSELMKLRTLDGRVLDVRFSVTYPEPLVELDTTIFSLEDMTERLQMETQLRQIQADFSHAARIATLGELTSSIAHEVNQPLAAIMTNAETSLRWLARAEPDIGKVRQLTARIAASARRADNIVQRIRSMAIKQSPDPVTLELNEVVRESLLFVQNEIEQRGIRVTTTYSRDLPTVVGDRIQLQQVIVNLIINAVHAVEGLDETEREILVVTGVEGGSATFTLKDNGPGIAPEHLGRIFDGFFTTKPQGMGIGLAICQSIVTAHGGAVSASNRTGGGAQFRVTLPRARSLT</sequence>
<reference evidence="12" key="1">
    <citation type="submission" date="2017-02" db="EMBL/GenBank/DDBJ databases">
        <authorList>
            <person name="Varghese N."/>
            <person name="Submissions S."/>
        </authorList>
    </citation>
    <scope>NUCLEOTIDE SEQUENCE [LARGE SCALE GENOMIC DNA]</scope>
    <source>
        <strain evidence="12">R11H</strain>
    </source>
</reference>
<dbReference type="PANTHER" id="PTHR43065">
    <property type="entry name" value="SENSOR HISTIDINE KINASE"/>
    <property type="match status" value="1"/>
</dbReference>
<dbReference type="InterPro" id="IPR003661">
    <property type="entry name" value="HisK_dim/P_dom"/>
</dbReference>
<comment type="catalytic activity">
    <reaction evidence="1">
        <text>ATP + protein L-histidine = ADP + protein N-phospho-L-histidine.</text>
        <dbReference type="EC" id="2.7.13.3"/>
    </reaction>
</comment>
<dbReference type="SUPFAM" id="SSF47384">
    <property type="entry name" value="Homodimeric domain of signal transducing histidine kinase"/>
    <property type="match status" value="1"/>
</dbReference>
<evidence type="ECO:0000259" key="10">
    <source>
        <dbReference type="PROSITE" id="PS50112"/>
    </source>
</evidence>
<evidence type="ECO:0000256" key="8">
    <source>
        <dbReference type="ARBA" id="ARBA00023012"/>
    </source>
</evidence>
<keyword evidence="7" id="KW-0067">ATP-binding</keyword>
<dbReference type="NCBIfam" id="TIGR00229">
    <property type="entry name" value="sensory_box"/>
    <property type="match status" value="1"/>
</dbReference>
<evidence type="ECO:0000256" key="4">
    <source>
        <dbReference type="ARBA" id="ARBA00022679"/>
    </source>
</evidence>
<dbReference type="InterPro" id="IPR036890">
    <property type="entry name" value="HATPase_C_sf"/>
</dbReference>
<keyword evidence="4" id="KW-0808">Transferase</keyword>
<evidence type="ECO:0000256" key="5">
    <source>
        <dbReference type="ARBA" id="ARBA00022741"/>
    </source>
</evidence>